<dbReference type="HAMAP" id="MF_01818">
    <property type="entry name" value="RNase_Z_BN"/>
    <property type="match status" value="1"/>
</dbReference>
<evidence type="ECO:0000256" key="1">
    <source>
        <dbReference type="ARBA" id="ARBA00011738"/>
    </source>
</evidence>
<dbReference type="eggNOG" id="COG1234">
    <property type="taxonomic scope" value="Bacteria"/>
</dbReference>
<keyword evidence="13" id="KW-1185">Reference proteome</keyword>
<dbReference type="GO" id="GO:0008270">
    <property type="term" value="F:zinc ion binding"/>
    <property type="evidence" value="ECO:0007669"/>
    <property type="project" value="UniProtKB-UniRule"/>
</dbReference>
<evidence type="ECO:0000256" key="9">
    <source>
        <dbReference type="ARBA" id="ARBA00057812"/>
    </source>
</evidence>
<evidence type="ECO:0000256" key="5">
    <source>
        <dbReference type="ARBA" id="ARBA00022723"/>
    </source>
</evidence>
<comment type="catalytic activity">
    <reaction evidence="10">
        <text>Endonucleolytic cleavage of RNA, removing extra 3' nucleotides from tRNA precursor, generating 3' termini of tRNAs. A 3'-hydroxy group is left at the tRNA terminus and a 5'-phosphoryl group is left at the trailer molecule.</text>
        <dbReference type="EC" id="3.1.26.11"/>
    </reaction>
</comment>
<comment type="similarity">
    <text evidence="10">Belongs to the RNase Z family.</text>
</comment>
<dbReference type="EC" id="3.1.26.11" evidence="2 10"/>
<feature type="binding site" evidence="10">
    <location>
        <position position="142"/>
    </location>
    <ligand>
        <name>Zn(2+)</name>
        <dbReference type="ChEBI" id="CHEBI:29105"/>
        <label>1</label>
        <note>catalytic</note>
    </ligand>
</feature>
<dbReference type="STRING" id="1123500.GCA_000420365_00356"/>
<feature type="binding site" evidence="10">
    <location>
        <position position="67"/>
    </location>
    <ligand>
        <name>Zn(2+)</name>
        <dbReference type="ChEBI" id="CHEBI:29105"/>
        <label>2</label>
        <note>catalytic</note>
    </ligand>
</feature>
<dbReference type="Pfam" id="PF23023">
    <property type="entry name" value="Anti-Pycsar_Apyc1"/>
    <property type="match status" value="1"/>
</dbReference>
<evidence type="ECO:0000256" key="3">
    <source>
        <dbReference type="ARBA" id="ARBA00022694"/>
    </source>
</evidence>
<dbReference type="FunCoup" id="A0A0R2G5A3">
    <property type="interactions" value="250"/>
</dbReference>
<keyword evidence="8 10" id="KW-0862">Zinc</keyword>
<evidence type="ECO:0000256" key="6">
    <source>
        <dbReference type="ARBA" id="ARBA00022759"/>
    </source>
</evidence>
<dbReference type="GO" id="GO:0042781">
    <property type="term" value="F:3'-tRNA processing endoribonuclease activity"/>
    <property type="evidence" value="ECO:0007669"/>
    <property type="project" value="UniProtKB-UniRule"/>
</dbReference>
<evidence type="ECO:0000256" key="8">
    <source>
        <dbReference type="ARBA" id="ARBA00022833"/>
    </source>
</evidence>
<evidence type="ECO:0000313" key="12">
    <source>
        <dbReference type="EMBL" id="KRN33349.1"/>
    </source>
</evidence>
<evidence type="ECO:0000313" key="13">
    <source>
        <dbReference type="Proteomes" id="UP000051296"/>
    </source>
</evidence>
<keyword evidence="5 10" id="KW-0479">Metal-binding</keyword>
<dbReference type="FunFam" id="3.60.15.10:FF:000002">
    <property type="entry name" value="Ribonuclease Z"/>
    <property type="match status" value="1"/>
</dbReference>
<dbReference type="PANTHER" id="PTHR46018">
    <property type="entry name" value="ZINC PHOSPHODIESTERASE ELAC PROTEIN 1"/>
    <property type="match status" value="1"/>
</dbReference>
<dbReference type="OrthoDB" id="9800940at2"/>
<reference evidence="12 13" key="1">
    <citation type="journal article" date="2015" name="Genome Announc.">
        <title>Expanding the biotechnology potential of lactobacilli through comparative genomics of 213 strains and associated genera.</title>
        <authorList>
            <person name="Sun Z."/>
            <person name="Harris H.M."/>
            <person name="McCann A."/>
            <person name="Guo C."/>
            <person name="Argimon S."/>
            <person name="Zhang W."/>
            <person name="Yang X."/>
            <person name="Jeffery I.B."/>
            <person name="Cooney J.C."/>
            <person name="Kagawa T.F."/>
            <person name="Liu W."/>
            <person name="Song Y."/>
            <person name="Salvetti E."/>
            <person name="Wrobel A."/>
            <person name="Rasinkangas P."/>
            <person name="Parkhill J."/>
            <person name="Rea M.C."/>
            <person name="O'Sullivan O."/>
            <person name="Ritari J."/>
            <person name="Douillard F.P."/>
            <person name="Paul Ross R."/>
            <person name="Yang R."/>
            <person name="Briner A.E."/>
            <person name="Felis G.E."/>
            <person name="de Vos W.M."/>
            <person name="Barrangou R."/>
            <person name="Klaenhammer T.R."/>
            <person name="Caufield P.W."/>
            <person name="Cui Y."/>
            <person name="Zhang H."/>
            <person name="O'Toole P.W."/>
        </authorList>
    </citation>
    <scope>NUCLEOTIDE SEQUENCE [LARGE SCALE GENOMIC DNA]</scope>
    <source>
        <strain evidence="12 13">DSM 20190</strain>
    </source>
</reference>
<keyword evidence="6 10" id="KW-0255">Endonuclease</keyword>
<dbReference type="RefSeq" id="WP_027694494.1">
    <property type="nucleotide sequence ID" value="NZ_ATUU01000001.1"/>
</dbReference>
<comment type="function">
    <text evidence="9 10">Zinc phosphodiesterase, which displays some tRNA 3'-processing endonuclease activity. Probably involved in tRNA maturation, by removing a 3'-trailer from precursor tRNA.</text>
</comment>
<feature type="region of interest" description="Disordered" evidence="11">
    <location>
        <begin position="315"/>
        <end position="335"/>
    </location>
</feature>
<dbReference type="NCBIfam" id="NF000801">
    <property type="entry name" value="PRK00055.1-3"/>
    <property type="match status" value="1"/>
</dbReference>
<comment type="cofactor">
    <cofactor evidence="10">
        <name>Zn(2+)</name>
        <dbReference type="ChEBI" id="CHEBI:29105"/>
    </cofactor>
    <text evidence="10">Binds 2 Zn(2+) ions.</text>
</comment>
<feature type="binding site" evidence="10">
    <location>
        <position position="63"/>
    </location>
    <ligand>
        <name>Zn(2+)</name>
        <dbReference type="ChEBI" id="CHEBI:29105"/>
        <label>1</label>
        <note>catalytic</note>
    </ligand>
</feature>
<dbReference type="InterPro" id="IPR013471">
    <property type="entry name" value="RNase_Z/BN"/>
</dbReference>
<dbReference type="PANTHER" id="PTHR46018:SF2">
    <property type="entry name" value="ZINC PHOSPHODIESTERASE ELAC PROTEIN 1"/>
    <property type="match status" value="1"/>
</dbReference>
<keyword evidence="4 10" id="KW-0540">Nuclease</keyword>
<gene>
    <name evidence="10" type="primary">rnz</name>
    <name evidence="12" type="ORF">IV68_GL000147</name>
</gene>
<evidence type="ECO:0000256" key="7">
    <source>
        <dbReference type="ARBA" id="ARBA00022801"/>
    </source>
</evidence>
<feature type="binding site" evidence="10">
    <location>
        <position position="271"/>
    </location>
    <ligand>
        <name>Zn(2+)</name>
        <dbReference type="ChEBI" id="CHEBI:29105"/>
        <label>2</label>
        <note>catalytic</note>
    </ligand>
</feature>
<accession>A0A0R2G5A3</accession>
<keyword evidence="3 10" id="KW-0819">tRNA processing</keyword>
<dbReference type="Proteomes" id="UP000051296">
    <property type="component" value="Unassembled WGS sequence"/>
</dbReference>
<sequence length="335" mass="36832">MQLEFLGTGAGSPARYRNVTGIALRLLDEINSVWLFDAGEGAQIQMLMSTIRPRKIDKIFVTHLHGDHIYGIPGLLSSRSFQGGEERLTIYGPRGIRRFVETSLQVAQTHLTYPLDFVEIPPAGGMVYEDQHFTVQALPLDHKILSFGYRVCERDSAGELQVERLKALGIPAGPVYGQLKRGETVTLGDGQTINGQDFIGPAKPGRIITILGDTRKTANAVTLAEDATVLVHEATYGKGEGKQARHHYHATSLQAAEVAAAANVGRLFLTHISARYAGRSANELAYQVRHIFKNTRVVNDFDVFDIPIGKQSNTRPLRFMGTDEHGSQQEEVGDD</sequence>
<dbReference type="GO" id="GO:0042802">
    <property type="term" value="F:identical protein binding"/>
    <property type="evidence" value="ECO:0007669"/>
    <property type="project" value="UniProtKB-ARBA"/>
</dbReference>
<feature type="binding site" evidence="10">
    <location>
        <position position="65"/>
    </location>
    <ligand>
        <name>Zn(2+)</name>
        <dbReference type="ChEBI" id="CHEBI:29105"/>
        <label>1</label>
        <note>catalytic</note>
    </ligand>
</feature>
<dbReference type="InParanoid" id="A0A0R2G5A3"/>
<evidence type="ECO:0000256" key="2">
    <source>
        <dbReference type="ARBA" id="ARBA00012477"/>
    </source>
</evidence>
<dbReference type="AlphaFoldDB" id="A0A0R2G5A3"/>
<dbReference type="SUPFAM" id="SSF56281">
    <property type="entry name" value="Metallo-hydrolase/oxidoreductase"/>
    <property type="match status" value="1"/>
</dbReference>
<feature type="binding site" evidence="10">
    <location>
        <position position="213"/>
    </location>
    <ligand>
        <name>Zn(2+)</name>
        <dbReference type="ChEBI" id="CHEBI:29105"/>
        <label>1</label>
        <note>catalytic</note>
    </ligand>
</feature>
<dbReference type="InterPro" id="IPR036866">
    <property type="entry name" value="RibonucZ/Hydroxyglut_hydro"/>
</dbReference>
<name>A0A0R2G5A3_9LACO</name>
<dbReference type="PATRIC" id="fig|1123500.6.peg.145"/>
<proteinExistence type="inferred from homology"/>
<evidence type="ECO:0000256" key="4">
    <source>
        <dbReference type="ARBA" id="ARBA00022722"/>
    </source>
</evidence>
<dbReference type="CDD" id="cd07717">
    <property type="entry name" value="RNaseZ_ZiPD-like_MBL-fold"/>
    <property type="match status" value="1"/>
</dbReference>
<organism evidence="12 13">
    <name type="scientific">Weissella halotolerans DSM 20190</name>
    <dbReference type="NCBI Taxonomy" id="1123500"/>
    <lineage>
        <taxon>Bacteria</taxon>
        <taxon>Bacillati</taxon>
        <taxon>Bacillota</taxon>
        <taxon>Bacilli</taxon>
        <taxon>Lactobacillales</taxon>
        <taxon>Lactobacillaceae</taxon>
        <taxon>Weissella</taxon>
    </lineage>
</organism>
<comment type="subunit">
    <text evidence="1 10">Homodimer.</text>
</comment>
<feature type="binding site" evidence="10">
    <location>
        <position position="68"/>
    </location>
    <ligand>
        <name>Zn(2+)</name>
        <dbReference type="ChEBI" id="CHEBI:29105"/>
        <label>2</label>
        <note>catalytic</note>
    </ligand>
</feature>
<protein>
    <recommendedName>
        <fullName evidence="2 10">Ribonuclease Z</fullName>
        <shortName evidence="10">RNase Z</shortName>
        <ecNumber evidence="2 10">3.1.26.11</ecNumber>
    </recommendedName>
    <alternativeName>
        <fullName evidence="10">tRNA 3 endonuclease</fullName>
    </alternativeName>
    <alternativeName>
        <fullName evidence="10">tRNase Z</fullName>
    </alternativeName>
</protein>
<feature type="binding site" evidence="10">
    <location>
        <position position="213"/>
    </location>
    <ligand>
        <name>Zn(2+)</name>
        <dbReference type="ChEBI" id="CHEBI:29105"/>
        <label>2</label>
        <note>catalytic</note>
    </ligand>
</feature>
<dbReference type="EMBL" id="JQAX01000001">
    <property type="protein sequence ID" value="KRN33349.1"/>
    <property type="molecule type" value="Genomic_DNA"/>
</dbReference>
<dbReference type="Gene3D" id="3.60.15.10">
    <property type="entry name" value="Ribonuclease Z/Hydroxyacylglutathione hydrolase-like"/>
    <property type="match status" value="1"/>
</dbReference>
<evidence type="ECO:0000256" key="11">
    <source>
        <dbReference type="SAM" id="MobiDB-lite"/>
    </source>
</evidence>
<keyword evidence="7 10" id="KW-0378">Hydrolase</keyword>
<evidence type="ECO:0000256" key="10">
    <source>
        <dbReference type="HAMAP-Rule" id="MF_01818"/>
    </source>
</evidence>
<feature type="active site" description="Proton acceptor" evidence="10">
    <location>
        <position position="67"/>
    </location>
</feature>
<dbReference type="NCBIfam" id="TIGR02651">
    <property type="entry name" value="RNase_Z"/>
    <property type="match status" value="1"/>
</dbReference>
<comment type="caution">
    <text evidence="12">The sequence shown here is derived from an EMBL/GenBank/DDBJ whole genome shotgun (WGS) entry which is preliminary data.</text>
</comment>